<protein>
    <submittedName>
        <fullName evidence="2">DinB family protein</fullName>
    </submittedName>
</protein>
<dbReference type="Gene3D" id="1.20.120.450">
    <property type="entry name" value="dinb family like domain"/>
    <property type="match status" value="1"/>
</dbReference>
<proteinExistence type="predicted"/>
<dbReference type="InterPro" id="IPR024775">
    <property type="entry name" value="DinB-like"/>
</dbReference>
<dbReference type="SUPFAM" id="SSF109854">
    <property type="entry name" value="DinB/YfiT-like putative metalloenzymes"/>
    <property type="match status" value="1"/>
</dbReference>
<dbReference type="RefSeq" id="WP_346823397.1">
    <property type="nucleotide sequence ID" value="NZ_JBDKWZ010000015.1"/>
</dbReference>
<feature type="domain" description="DinB-like" evidence="1">
    <location>
        <begin position="8"/>
        <end position="158"/>
    </location>
</feature>
<name>A0AAW9SIG6_9BACT</name>
<keyword evidence="3" id="KW-1185">Reference proteome</keyword>
<reference evidence="2 3" key="1">
    <citation type="submission" date="2024-04" db="EMBL/GenBank/DDBJ databases">
        <title>Novel genus in family Flammeovirgaceae.</title>
        <authorList>
            <person name="Nguyen T.H."/>
            <person name="Vuong T.Q."/>
            <person name="Le H."/>
            <person name="Kim S.-G."/>
        </authorList>
    </citation>
    <scope>NUCLEOTIDE SEQUENCE [LARGE SCALE GENOMIC DNA]</scope>
    <source>
        <strain evidence="2 3">JCM 23209</strain>
    </source>
</reference>
<dbReference type="InterPro" id="IPR034660">
    <property type="entry name" value="DinB/YfiT-like"/>
</dbReference>
<organism evidence="2 3">
    <name type="scientific">Rapidithrix thailandica</name>
    <dbReference type="NCBI Taxonomy" id="413964"/>
    <lineage>
        <taxon>Bacteria</taxon>
        <taxon>Pseudomonadati</taxon>
        <taxon>Bacteroidota</taxon>
        <taxon>Cytophagia</taxon>
        <taxon>Cytophagales</taxon>
        <taxon>Flammeovirgaceae</taxon>
        <taxon>Rapidithrix</taxon>
    </lineage>
</organism>
<dbReference type="EMBL" id="JBDKWZ010000015">
    <property type="protein sequence ID" value="MEN7550616.1"/>
    <property type="molecule type" value="Genomic_DNA"/>
</dbReference>
<gene>
    <name evidence="2" type="ORF">AAG747_22040</name>
</gene>
<sequence>MHTELIHQFEQTTQELLQILSSLSEKQLNTVPFEGSWTAGQVGEHLLKSYGVAEVLNGKVKPTERPIDEKVEEVKTLFLNFDIKMDSPEAIVPSEGLLEKAPMIASLETRIRQIQVVLEEADLSVTCLDFAIPEYGAFTRLEWIYFNVFHTQRHVHQLKNIVKELNRAKAGLAGK</sequence>
<dbReference type="Pfam" id="PF12867">
    <property type="entry name" value="DinB_2"/>
    <property type="match status" value="1"/>
</dbReference>
<evidence type="ECO:0000259" key="1">
    <source>
        <dbReference type="Pfam" id="PF12867"/>
    </source>
</evidence>
<comment type="caution">
    <text evidence="2">The sequence shown here is derived from an EMBL/GenBank/DDBJ whole genome shotgun (WGS) entry which is preliminary data.</text>
</comment>
<accession>A0AAW9SIG6</accession>
<dbReference type="Proteomes" id="UP001403385">
    <property type="component" value="Unassembled WGS sequence"/>
</dbReference>
<dbReference type="AlphaFoldDB" id="A0AAW9SIG6"/>
<evidence type="ECO:0000313" key="3">
    <source>
        <dbReference type="Proteomes" id="UP001403385"/>
    </source>
</evidence>
<evidence type="ECO:0000313" key="2">
    <source>
        <dbReference type="EMBL" id="MEN7550616.1"/>
    </source>
</evidence>